<dbReference type="InterPro" id="IPR004046">
    <property type="entry name" value="GST_C"/>
</dbReference>
<dbReference type="InterPro" id="IPR010987">
    <property type="entry name" value="Glutathione-S-Trfase_C-like"/>
</dbReference>
<dbReference type="Proteomes" id="UP000596660">
    <property type="component" value="Unplaced"/>
</dbReference>
<reference evidence="6" key="1">
    <citation type="journal article" date="2017" name="Nature">
        <title>The genome of Chenopodium quinoa.</title>
        <authorList>
            <person name="Jarvis D.E."/>
            <person name="Ho Y.S."/>
            <person name="Lightfoot D.J."/>
            <person name="Schmoeckel S.M."/>
            <person name="Li B."/>
            <person name="Borm T.J.A."/>
            <person name="Ohyanagi H."/>
            <person name="Mineta K."/>
            <person name="Michell C.T."/>
            <person name="Saber N."/>
            <person name="Kharbatia N.M."/>
            <person name="Rupper R.R."/>
            <person name="Sharp A.R."/>
            <person name="Dally N."/>
            <person name="Boughton B.A."/>
            <person name="Woo Y.H."/>
            <person name="Gao G."/>
            <person name="Schijlen E.G.W.M."/>
            <person name="Guo X."/>
            <person name="Momin A.A."/>
            <person name="Negrao S."/>
            <person name="Al-Babili S."/>
            <person name="Gehring C."/>
            <person name="Roessner U."/>
            <person name="Jung C."/>
            <person name="Murphy K."/>
            <person name="Arold S.T."/>
            <person name="Gojobori T."/>
            <person name="van der Linden C.G."/>
            <person name="van Loo E.N."/>
            <person name="Jellen E.N."/>
            <person name="Maughan P.J."/>
            <person name="Tester M."/>
        </authorList>
    </citation>
    <scope>NUCLEOTIDE SEQUENCE [LARGE SCALE GENOMIC DNA]</scope>
    <source>
        <strain evidence="6">cv. PI 614886</strain>
    </source>
</reference>
<name>A0A803MPH5_CHEQI</name>
<keyword evidence="7" id="KW-1185">Reference proteome</keyword>
<feature type="domain" description="GST C-terminal" evidence="5">
    <location>
        <begin position="1"/>
        <end position="184"/>
    </location>
</feature>
<dbReference type="GO" id="GO:0005737">
    <property type="term" value="C:cytoplasm"/>
    <property type="evidence" value="ECO:0007669"/>
    <property type="project" value="TreeGrafter"/>
</dbReference>
<protein>
    <recommendedName>
        <fullName evidence="2">glutathione transferase</fullName>
        <ecNumber evidence="2">2.5.1.18</ecNumber>
    </recommendedName>
</protein>
<evidence type="ECO:0000256" key="2">
    <source>
        <dbReference type="ARBA" id="ARBA00012452"/>
    </source>
</evidence>
<evidence type="ECO:0000313" key="6">
    <source>
        <dbReference type="EnsemblPlants" id="AUR62033176-RA:cds"/>
    </source>
</evidence>
<dbReference type="PROSITE" id="PS50405">
    <property type="entry name" value="GST_CTER"/>
    <property type="match status" value="1"/>
</dbReference>
<dbReference type="GO" id="GO:0006749">
    <property type="term" value="P:glutathione metabolic process"/>
    <property type="evidence" value="ECO:0007669"/>
    <property type="project" value="TreeGrafter"/>
</dbReference>
<accession>A0A803MPH5</accession>
<dbReference type="CDD" id="cd03187">
    <property type="entry name" value="GST_C_Phi"/>
    <property type="match status" value="1"/>
</dbReference>
<dbReference type="Gene3D" id="1.20.1050.10">
    <property type="match status" value="2"/>
</dbReference>
<dbReference type="GO" id="GO:0004364">
    <property type="term" value="F:glutathione transferase activity"/>
    <property type="evidence" value="ECO:0007669"/>
    <property type="project" value="UniProtKB-EC"/>
</dbReference>
<dbReference type="EnsemblPlants" id="AUR62033176-RA">
    <property type="protein sequence ID" value="AUR62033176-RA:cds"/>
    <property type="gene ID" value="AUR62033176"/>
</dbReference>
<dbReference type="EC" id="2.5.1.18" evidence="2"/>
<evidence type="ECO:0000256" key="3">
    <source>
        <dbReference type="ARBA" id="ARBA00022679"/>
    </source>
</evidence>
<evidence type="ECO:0000256" key="1">
    <source>
        <dbReference type="ARBA" id="ARBA00010128"/>
    </source>
</evidence>
<organism evidence="6 7">
    <name type="scientific">Chenopodium quinoa</name>
    <name type="common">Quinoa</name>
    <dbReference type="NCBI Taxonomy" id="63459"/>
    <lineage>
        <taxon>Eukaryota</taxon>
        <taxon>Viridiplantae</taxon>
        <taxon>Streptophyta</taxon>
        <taxon>Embryophyta</taxon>
        <taxon>Tracheophyta</taxon>
        <taxon>Spermatophyta</taxon>
        <taxon>Magnoliopsida</taxon>
        <taxon>eudicotyledons</taxon>
        <taxon>Gunneridae</taxon>
        <taxon>Pentapetalae</taxon>
        <taxon>Caryophyllales</taxon>
        <taxon>Chenopodiaceae</taxon>
        <taxon>Chenopodioideae</taxon>
        <taxon>Atripliceae</taxon>
        <taxon>Chenopodium</taxon>
    </lineage>
</organism>
<dbReference type="SUPFAM" id="SSF47616">
    <property type="entry name" value="GST C-terminal domain-like"/>
    <property type="match status" value="2"/>
</dbReference>
<dbReference type="FunFam" id="1.20.1050.10:FF:000004">
    <property type="entry name" value="Glutathione S-transferase F2"/>
    <property type="match status" value="2"/>
</dbReference>
<dbReference type="InterPro" id="IPR036282">
    <property type="entry name" value="Glutathione-S-Trfase_C_sf"/>
</dbReference>
<evidence type="ECO:0000259" key="5">
    <source>
        <dbReference type="PROSITE" id="PS50405"/>
    </source>
</evidence>
<reference evidence="6" key="2">
    <citation type="submission" date="2021-03" db="UniProtKB">
        <authorList>
            <consortium name="EnsemblPlants"/>
        </authorList>
    </citation>
    <scope>IDENTIFICATION</scope>
</reference>
<comment type="catalytic activity">
    <reaction evidence="4">
        <text>RX + glutathione = an S-substituted glutathione + a halide anion + H(+)</text>
        <dbReference type="Rhea" id="RHEA:16437"/>
        <dbReference type="ChEBI" id="CHEBI:15378"/>
        <dbReference type="ChEBI" id="CHEBI:16042"/>
        <dbReference type="ChEBI" id="CHEBI:17792"/>
        <dbReference type="ChEBI" id="CHEBI:57925"/>
        <dbReference type="ChEBI" id="CHEBI:90779"/>
        <dbReference type="EC" id="2.5.1.18"/>
    </reaction>
</comment>
<proteinExistence type="inferred from homology"/>
<dbReference type="GO" id="GO:0009407">
    <property type="term" value="P:toxin catabolic process"/>
    <property type="evidence" value="ECO:0007669"/>
    <property type="project" value="UniProtKB-ARBA"/>
</dbReference>
<comment type="similarity">
    <text evidence="1">Belongs to the GST superfamily. Phi family.</text>
</comment>
<dbReference type="Gramene" id="AUR62033176-RA">
    <property type="protein sequence ID" value="AUR62033176-RA:cds"/>
    <property type="gene ID" value="AUR62033176"/>
</dbReference>
<dbReference type="PANTHER" id="PTHR43900">
    <property type="entry name" value="GLUTATHIONE S-TRANSFERASE RHO"/>
    <property type="match status" value="1"/>
</dbReference>
<dbReference type="AlphaFoldDB" id="A0A803MPH5"/>
<dbReference type="PANTHER" id="PTHR43900:SF47">
    <property type="entry name" value="GLUTATHIONE S-TRANSFERASE F6-RELATED"/>
    <property type="match status" value="1"/>
</dbReference>
<sequence>MANIAVWMEVEAHRFDPIATKLIHELLFTSYFDKETDNAIVEENEAKLAKVLDVYEARLAMSKYLAGECFTLADLDHMPALQYIMRTKVKQLIDECPHETDNAIVEENEAKFAKILDVYEAHLATSKYLAGDCFTLADLHHMPALNCMMRTKVKQLLDERPHISAWCKDILARPAWQKVWALHK</sequence>
<dbReference type="InterPro" id="IPR034347">
    <property type="entry name" value="GST_Phi_C"/>
</dbReference>
<keyword evidence="3" id="KW-0808">Transferase</keyword>
<dbReference type="Pfam" id="PF00043">
    <property type="entry name" value="GST_C"/>
    <property type="match status" value="1"/>
</dbReference>
<evidence type="ECO:0000313" key="7">
    <source>
        <dbReference type="Proteomes" id="UP000596660"/>
    </source>
</evidence>
<evidence type="ECO:0000256" key="4">
    <source>
        <dbReference type="ARBA" id="ARBA00047960"/>
    </source>
</evidence>
<dbReference type="GO" id="GO:0043295">
    <property type="term" value="F:glutathione binding"/>
    <property type="evidence" value="ECO:0007669"/>
    <property type="project" value="TreeGrafter"/>
</dbReference>